<sequence>SRYKVLKKSFIAGRLLEVGEEVEYSGIAGSNLELIGGGDAKSNTGSLVDGAGDDTGEVVTNTAISGSGDTVESSLEYLREQYTQLFGKAPHHNMGADKMRTAIDERHGQFESTCSVSEGNEDAVYFIVCRKVGGGEVRYIERLSSRLFTKTEDAFFVDSGLSYDGRNKDESSTVHLTTIDNWTYEGDITLTASNAIFKDSDIGNAIHLPYFEDEENKTLRCEITEFINTHAVRVTPNRDVPELLQDKPLGEWGFARFRFEGLQHIEGKTTSILADANVLPQQKVSGGAVSLEEPAVVVHIGLPYVSDMETLDIHINGQE</sequence>
<evidence type="ECO:0000313" key="2">
    <source>
        <dbReference type="Proteomes" id="UP000037069"/>
    </source>
</evidence>
<gene>
    <name evidence="1" type="ORF">FF38_13223</name>
</gene>
<keyword evidence="2" id="KW-1185">Reference proteome</keyword>
<proteinExistence type="predicted"/>
<organism evidence="1 2">
    <name type="scientific">Lucilia cuprina</name>
    <name type="common">Green bottle fly</name>
    <name type="synonym">Australian sheep blowfly</name>
    <dbReference type="NCBI Taxonomy" id="7375"/>
    <lineage>
        <taxon>Eukaryota</taxon>
        <taxon>Metazoa</taxon>
        <taxon>Ecdysozoa</taxon>
        <taxon>Arthropoda</taxon>
        <taxon>Hexapoda</taxon>
        <taxon>Insecta</taxon>
        <taxon>Pterygota</taxon>
        <taxon>Neoptera</taxon>
        <taxon>Endopterygota</taxon>
        <taxon>Diptera</taxon>
        <taxon>Brachycera</taxon>
        <taxon>Muscomorpha</taxon>
        <taxon>Oestroidea</taxon>
        <taxon>Calliphoridae</taxon>
        <taxon>Luciliinae</taxon>
        <taxon>Lucilia</taxon>
    </lineage>
</organism>
<accession>A0A0L0CQH8</accession>
<feature type="non-terminal residue" evidence="1">
    <location>
        <position position="1"/>
    </location>
</feature>
<feature type="non-terminal residue" evidence="1">
    <location>
        <position position="319"/>
    </location>
</feature>
<dbReference type="Proteomes" id="UP000037069">
    <property type="component" value="Unassembled WGS sequence"/>
</dbReference>
<evidence type="ECO:0000313" key="1">
    <source>
        <dbReference type="EMBL" id="KNC34422.1"/>
    </source>
</evidence>
<dbReference type="AlphaFoldDB" id="A0A0L0CQH8"/>
<reference evidence="1 2" key="1">
    <citation type="journal article" date="2015" name="Nat. Commun.">
        <title>Lucilia cuprina genome unlocks parasitic fly biology to underpin future interventions.</title>
        <authorList>
            <person name="Anstead C.A."/>
            <person name="Korhonen P.K."/>
            <person name="Young N.D."/>
            <person name="Hall R.S."/>
            <person name="Jex A.R."/>
            <person name="Murali S.C."/>
            <person name="Hughes D.S."/>
            <person name="Lee S.F."/>
            <person name="Perry T."/>
            <person name="Stroehlein A.J."/>
            <person name="Ansell B.R."/>
            <person name="Breugelmans B."/>
            <person name="Hofmann A."/>
            <person name="Qu J."/>
            <person name="Dugan S."/>
            <person name="Lee S.L."/>
            <person name="Chao H."/>
            <person name="Dinh H."/>
            <person name="Han Y."/>
            <person name="Doddapaneni H.V."/>
            <person name="Worley K.C."/>
            <person name="Muzny D.M."/>
            <person name="Ioannidis P."/>
            <person name="Waterhouse R.M."/>
            <person name="Zdobnov E.M."/>
            <person name="James P.J."/>
            <person name="Bagnall N.H."/>
            <person name="Kotze A.C."/>
            <person name="Gibbs R.A."/>
            <person name="Richards S."/>
            <person name="Batterham P."/>
            <person name="Gasser R.B."/>
        </authorList>
    </citation>
    <scope>NUCLEOTIDE SEQUENCE [LARGE SCALE GENOMIC DNA]</scope>
    <source>
        <strain evidence="1 2">LS</strain>
        <tissue evidence="1">Full body</tissue>
    </source>
</reference>
<dbReference type="EMBL" id="JRES01000066">
    <property type="protein sequence ID" value="KNC34422.1"/>
    <property type="molecule type" value="Genomic_DNA"/>
</dbReference>
<protein>
    <submittedName>
        <fullName evidence="1">Uncharacterized protein</fullName>
    </submittedName>
</protein>
<name>A0A0L0CQH8_LUCCU</name>
<comment type="caution">
    <text evidence="1">The sequence shown here is derived from an EMBL/GenBank/DDBJ whole genome shotgun (WGS) entry which is preliminary data.</text>
</comment>